<evidence type="ECO:0008006" key="3">
    <source>
        <dbReference type="Google" id="ProtNLM"/>
    </source>
</evidence>
<sequence length="65" mass="7162">MTSEPDLRSVLETAFTGQERLSREEIRRKAIAADLPADAMTRVDALPEGEYAEDEVIEALRLGSA</sequence>
<protein>
    <recommendedName>
        <fullName evidence="3">DUF2795 domain-containing protein</fullName>
    </recommendedName>
</protein>
<dbReference type="RefSeq" id="WP_259862205.1">
    <property type="nucleotide sequence ID" value="NZ_BAAAST010000005.1"/>
</dbReference>
<gene>
    <name evidence="1" type="ORF">Dfulv_09120</name>
</gene>
<accession>A0ABY5W350</accession>
<evidence type="ECO:0000313" key="2">
    <source>
        <dbReference type="Proteomes" id="UP001059617"/>
    </source>
</evidence>
<reference evidence="1" key="2">
    <citation type="submission" date="2022-09" db="EMBL/GenBank/DDBJ databases">
        <title>Biosynthetic gene clusters of Dactylosporangioum fulvum.</title>
        <authorList>
            <person name="Caradec T."/>
        </authorList>
    </citation>
    <scope>NUCLEOTIDE SEQUENCE</scope>
    <source>
        <strain evidence="1">NRRL B-16292</strain>
    </source>
</reference>
<reference evidence="1" key="1">
    <citation type="submission" date="2021-04" db="EMBL/GenBank/DDBJ databases">
        <authorList>
            <person name="Hartkoorn R.C."/>
            <person name="Beaudoing E."/>
            <person name="Hot D."/>
        </authorList>
    </citation>
    <scope>NUCLEOTIDE SEQUENCE</scope>
    <source>
        <strain evidence="1">NRRL B-16292</strain>
    </source>
</reference>
<dbReference type="EMBL" id="CP073720">
    <property type="protein sequence ID" value="UWP84377.1"/>
    <property type="molecule type" value="Genomic_DNA"/>
</dbReference>
<proteinExistence type="predicted"/>
<keyword evidence="2" id="KW-1185">Reference proteome</keyword>
<evidence type="ECO:0000313" key="1">
    <source>
        <dbReference type="EMBL" id="UWP84377.1"/>
    </source>
</evidence>
<dbReference type="Proteomes" id="UP001059617">
    <property type="component" value="Chromosome"/>
</dbReference>
<name>A0ABY5W350_9ACTN</name>
<organism evidence="1 2">
    <name type="scientific">Dactylosporangium fulvum</name>
    <dbReference type="NCBI Taxonomy" id="53359"/>
    <lineage>
        <taxon>Bacteria</taxon>
        <taxon>Bacillati</taxon>
        <taxon>Actinomycetota</taxon>
        <taxon>Actinomycetes</taxon>
        <taxon>Micromonosporales</taxon>
        <taxon>Micromonosporaceae</taxon>
        <taxon>Dactylosporangium</taxon>
    </lineage>
</organism>